<sequence>TLAYTQISHKTYYKPEDVMAIVAVVEDKKKDMRFRKRTG</sequence>
<comment type="caution">
    <text evidence="1">The sequence shown here is derived from an EMBL/GenBank/DDBJ whole genome shotgun (WGS) entry which is preliminary data.</text>
</comment>
<feature type="non-terminal residue" evidence="1">
    <location>
        <position position="1"/>
    </location>
</feature>
<keyword evidence="1" id="KW-0238">DNA-binding</keyword>
<dbReference type="GO" id="GO:0003677">
    <property type="term" value="F:DNA binding"/>
    <property type="evidence" value="ECO:0007669"/>
    <property type="project" value="UniProtKB-KW"/>
</dbReference>
<evidence type="ECO:0000313" key="2">
    <source>
        <dbReference type="Proteomes" id="UP000215155"/>
    </source>
</evidence>
<dbReference type="Proteomes" id="UP000215155">
    <property type="component" value="Unassembled WGS sequence"/>
</dbReference>
<reference evidence="1 2" key="1">
    <citation type="submission" date="2017-07" db="EMBL/GenBank/DDBJ databases">
        <title>Draft genome sequence of Prevotella copri isolated from the gut of healthy adult Indian.</title>
        <authorList>
            <person name="Das B."/>
            <person name="Bag S."/>
            <person name="Ghosh T.S."/>
        </authorList>
    </citation>
    <scope>NUCLEOTIDE SEQUENCE [LARGE SCALE GENOMIC DNA]</scope>
    <source>
        <strain evidence="1 2">Indica</strain>
    </source>
</reference>
<name>A0AA91THB7_9BACT</name>
<gene>
    <name evidence="1" type="ORF">CFT61_14725</name>
</gene>
<evidence type="ECO:0000313" key="1">
    <source>
        <dbReference type="EMBL" id="OXL42799.1"/>
    </source>
</evidence>
<dbReference type="EMBL" id="NMPZ01000032">
    <property type="protein sequence ID" value="OXL42799.1"/>
    <property type="molecule type" value="Genomic_DNA"/>
</dbReference>
<organism evidence="1 2">
    <name type="scientific">Segatella copri</name>
    <dbReference type="NCBI Taxonomy" id="165179"/>
    <lineage>
        <taxon>Bacteria</taxon>
        <taxon>Pseudomonadati</taxon>
        <taxon>Bacteroidota</taxon>
        <taxon>Bacteroidia</taxon>
        <taxon>Bacteroidales</taxon>
        <taxon>Prevotellaceae</taxon>
        <taxon>Segatella</taxon>
    </lineage>
</organism>
<accession>A0AA91THB7</accession>
<dbReference type="AlphaFoldDB" id="A0AA91THB7"/>
<protein>
    <submittedName>
        <fullName evidence="1">DNA-binding protein</fullName>
    </submittedName>
</protein>
<proteinExistence type="predicted"/>